<dbReference type="Pfam" id="PF10256">
    <property type="entry name" value="Erf4"/>
    <property type="match status" value="1"/>
</dbReference>
<gene>
    <name evidence="9" type="ORF">JAAARDRAFT_135030</name>
</gene>
<comment type="subcellular location">
    <subcellularLocation>
        <location evidence="1">Endoplasmic reticulum membrane</location>
        <topology evidence="1">Peripheral membrane protein</topology>
    </subcellularLocation>
</comment>
<keyword evidence="10" id="KW-1185">Reference proteome</keyword>
<keyword evidence="6" id="KW-0472">Membrane</keyword>
<dbReference type="STRING" id="933084.A0A067PUM1"/>
<evidence type="ECO:0000256" key="6">
    <source>
        <dbReference type="ARBA" id="ARBA00023136"/>
    </source>
</evidence>
<feature type="region of interest" description="Disordered" evidence="7">
    <location>
        <begin position="22"/>
        <end position="70"/>
    </location>
</feature>
<dbReference type="GO" id="GO:0005789">
    <property type="term" value="C:endoplasmic reticulum membrane"/>
    <property type="evidence" value="ECO:0007669"/>
    <property type="project" value="UniProtKB-SubCell"/>
</dbReference>
<dbReference type="GO" id="GO:0006612">
    <property type="term" value="P:protein targeting to membrane"/>
    <property type="evidence" value="ECO:0007669"/>
    <property type="project" value="TreeGrafter"/>
</dbReference>
<evidence type="ECO:0000313" key="10">
    <source>
        <dbReference type="Proteomes" id="UP000027265"/>
    </source>
</evidence>
<evidence type="ECO:0000256" key="4">
    <source>
        <dbReference type="ARBA" id="ARBA00018463"/>
    </source>
</evidence>
<evidence type="ECO:0000256" key="2">
    <source>
        <dbReference type="ARBA" id="ARBA00007732"/>
    </source>
</evidence>
<dbReference type="InterPro" id="IPR019383">
    <property type="entry name" value="Golgin_A_7/ERF4"/>
</dbReference>
<dbReference type="PANTHER" id="PTHR13254:SF0">
    <property type="entry name" value="GOLGIN SUBFAMILY A MEMBER 7_ERF4 DOMAIN-CONTAINING PROTEIN"/>
    <property type="match status" value="1"/>
</dbReference>
<dbReference type="Proteomes" id="UP000027265">
    <property type="component" value="Unassembled WGS sequence"/>
</dbReference>
<dbReference type="GO" id="GO:0031211">
    <property type="term" value="C:endoplasmic reticulum palmitoyltransferase complex"/>
    <property type="evidence" value="ECO:0007669"/>
    <property type="project" value="TreeGrafter"/>
</dbReference>
<feature type="domain" description="Golgin subfamily A member 7/ERF4" evidence="8">
    <location>
        <begin position="139"/>
        <end position="251"/>
    </location>
</feature>
<accession>A0A067PUM1</accession>
<dbReference type="OrthoDB" id="2190159at2759"/>
<dbReference type="EMBL" id="KL197727">
    <property type="protein sequence ID" value="KDQ54957.1"/>
    <property type="molecule type" value="Genomic_DNA"/>
</dbReference>
<evidence type="ECO:0000256" key="7">
    <source>
        <dbReference type="SAM" id="MobiDB-lite"/>
    </source>
</evidence>
<dbReference type="InterPro" id="IPR051371">
    <property type="entry name" value="Ras_palmitoyltransferase"/>
</dbReference>
<dbReference type="PANTHER" id="PTHR13254">
    <property type="entry name" value="GOLGI AUTOANTIGEN, GOLGIN SUBFAMILY A, 7"/>
    <property type="match status" value="1"/>
</dbReference>
<dbReference type="HOGENOM" id="CLU_093230_0_0_1"/>
<evidence type="ECO:0000256" key="5">
    <source>
        <dbReference type="ARBA" id="ARBA00022824"/>
    </source>
</evidence>
<reference evidence="10" key="1">
    <citation type="journal article" date="2014" name="Proc. Natl. Acad. Sci. U.S.A.">
        <title>Extensive sampling of basidiomycete genomes demonstrates inadequacy of the white-rot/brown-rot paradigm for wood decay fungi.</title>
        <authorList>
            <person name="Riley R."/>
            <person name="Salamov A.A."/>
            <person name="Brown D.W."/>
            <person name="Nagy L.G."/>
            <person name="Floudas D."/>
            <person name="Held B.W."/>
            <person name="Levasseur A."/>
            <person name="Lombard V."/>
            <person name="Morin E."/>
            <person name="Otillar R."/>
            <person name="Lindquist E.A."/>
            <person name="Sun H."/>
            <person name="LaButti K.M."/>
            <person name="Schmutz J."/>
            <person name="Jabbour D."/>
            <person name="Luo H."/>
            <person name="Baker S.E."/>
            <person name="Pisabarro A.G."/>
            <person name="Walton J.D."/>
            <person name="Blanchette R.A."/>
            <person name="Henrissat B."/>
            <person name="Martin F."/>
            <person name="Cullen D."/>
            <person name="Hibbett D.S."/>
            <person name="Grigoriev I.V."/>
        </authorList>
    </citation>
    <scope>NUCLEOTIDE SEQUENCE [LARGE SCALE GENOMIC DNA]</scope>
    <source>
        <strain evidence="10">MUCL 33604</strain>
    </source>
</reference>
<keyword evidence="5" id="KW-0256">Endoplasmic reticulum</keyword>
<sequence length="261" mass="29499">MIGRGGGRVTPGEEVEVDITAWRAPHGDSHLVDLAELDHSGDRSRDGEREREQVDEHQHPLRLDINPPSPPPWELIEPPPDNEPAGTDAYSTLRLGVEPTLPPHPLVPKSSYYFGPPPVTSAYGSDPIGQIGVHYPREILRIERDYSGGELIQFSLAYPLELEGRITPTKFLETMNAINETLISAHSTRHAFLDNFLAVFSLQISRLFFSSHYDKEMLRLKELIQDINANIYNPRGLNIMWPRKVAFLFLEIEYYVSPSPP</sequence>
<feature type="compositionally biased region" description="Basic and acidic residues" evidence="7">
    <location>
        <begin position="25"/>
        <end position="62"/>
    </location>
</feature>
<dbReference type="InParanoid" id="A0A067PUM1"/>
<dbReference type="AlphaFoldDB" id="A0A067PUM1"/>
<proteinExistence type="inferred from homology"/>
<organism evidence="9 10">
    <name type="scientific">Jaapia argillacea MUCL 33604</name>
    <dbReference type="NCBI Taxonomy" id="933084"/>
    <lineage>
        <taxon>Eukaryota</taxon>
        <taxon>Fungi</taxon>
        <taxon>Dikarya</taxon>
        <taxon>Basidiomycota</taxon>
        <taxon>Agaricomycotina</taxon>
        <taxon>Agaricomycetes</taxon>
        <taxon>Agaricomycetidae</taxon>
        <taxon>Jaapiales</taxon>
        <taxon>Jaapiaceae</taxon>
        <taxon>Jaapia</taxon>
    </lineage>
</organism>
<comment type="subunit">
    <text evidence="3">Interacts with ERF2.</text>
</comment>
<evidence type="ECO:0000256" key="3">
    <source>
        <dbReference type="ARBA" id="ARBA00011396"/>
    </source>
</evidence>
<evidence type="ECO:0000313" key="9">
    <source>
        <dbReference type="EMBL" id="KDQ54957.1"/>
    </source>
</evidence>
<evidence type="ECO:0000256" key="1">
    <source>
        <dbReference type="ARBA" id="ARBA00004406"/>
    </source>
</evidence>
<comment type="similarity">
    <text evidence="2">Belongs to the ERF4 family.</text>
</comment>
<evidence type="ECO:0000259" key="8">
    <source>
        <dbReference type="Pfam" id="PF10256"/>
    </source>
</evidence>
<name>A0A067PUM1_9AGAM</name>
<protein>
    <recommendedName>
        <fullName evidence="4">Ras modification protein ERF4</fullName>
    </recommendedName>
</protein>